<dbReference type="KEGG" id="ggr:HKW67_03200"/>
<name>A0A6M4IHL6_9BACT</name>
<dbReference type="RefSeq" id="WP_171224021.1">
    <property type="nucleotide sequence ID" value="NZ_CP053085.1"/>
</dbReference>
<dbReference type="EMBL" id="CP053085">
    <property type="protein sequence ID" value="QJR34594.1"/>
    <property type="molecule type" value="Genomic_DNA"/>
</dbReference>
<accession>A0A6M4IHL6</accession>
<dbReference type="Gene3D" id="3.30.700.10">
    <property type="entry name" value="Glycoprotein, Type 4 Pilin"/>
    <property type="match status" value="1"/>
</dbReference>
<gene>
    <name evidence="2" type="ORF">HKW67_03200</name>
</gene>
<proteinExistence type="predicted"/>
<dbReference type="SUPFAM" id="SSF54523">
    <property type="entry name" value="Pili subunits"/>
    <property type="match status" value="1"/>
</dbReference>
<organism evidence="2 3">
    <name type="scientific">Gemmatimonas groenlandica</name>
    <dbReference type="NCBI Taxonomy" id="2732249"/>
    <lineage>
        <taxon>Bacteria</taxon>
        <taxon>Pseudomonadati</taxon>
        <taxon>Gemmatimonadota</taxon>
        <taxon>Gemmatimonadia</taxon>
        <taxon>Gemmatimonadales</taxon>
        <taxon>Gemmatimonadaceae</taxon>
        <taxon>Gemmatimonas</taxon>
    </lineage>
</organism>
<dbReference type="InterPro" id="IPR045584">
    <property type="entry name" value="Pilin-like"/>
</dbReference>
<keyword evidence="1" id="KW-0812">Transmembrane</keyword>
<keyword evidence="3" id="KW-1185">Reference proteome</keyword>
<evidence type="ECO:0000256" key="1">
    <source>
        <dbReference type="SAM" id="Phobius"/>
    </source>
</evidence>
<protein>
    <submittedName>
        <fullName evidence="2">Type II secretion system protein</fullName>
    </submittedName>
</protein>
<feature type="transmembrane region" description="Helical" evidence="1">
    <location>
        <begin position="12"/>
        <end position="33"/>
    </location>
</feature>
<dbReference type="InterPro" id="IPR012902">
    <property type="entry name" value="N_methyl_site"/>
</dbReference>
<keyword evidence="1" id="KW-0472">Membrane</keyword>
<reference evidence="2 3" key="1">
    <citation type="submission" date="2020-05" db="EMBL/GenBank/DDBJ databases">
        <title>Complete genome sequence of Gemmatimonas greenlandica TET16.</title>
        <authorList>
            <person name="Zeng Y."/>
        </authorList>
    </citation>
    <scope>NUCLEOTIDE SEQUENCE [LARGE SCALE GENOMIC DNA]</scope>
    <source>
        <strain evidence="2 3">TET16</strain>
    </source>
</reference>
<sequence length="162" mass="16972">MTHRAPLRHRLGFTMIEVLLVVGVAAIMFAMVVPRMTTIKSSTSMRAARQELTAVFAAARAAALQKGKTSTLTIDGSSARVSVLSGLNGTVVNVFGPIKLDTEFGVALTALSGSPVTLNFDARGMLTPTPVSTLKYKLSMSSSSDTLCISPAGIIMPKGCQL</sequence>
<dbReference type="NCBIfam" id="TIGR02532">
    <property type="entry name" value="IV_pilin_GFxxxE"/>
    <property type="match status" value="1"/>
</dbReference>
<dbReference type="AlphaFoldDB" id="A0A6M4IHL6"/>
<dbReference type="Proteomes" id="UP000500938">
    <property type="component" value="Chromosome"/>
</dbReference>
<evidence type="ECO:0000313" key="2">
    <source>
        <dbReference type="EMBL" id="QJR34594.1"/>
    </source>
</evidence>
<keyword evidence="1" id="KW-1133">Transmembrane helix</keyword>
<evidence type="ECO:0000313" key="3">
    <source>
        <dbReference type="Proteomes" id="UP000500938"/>
    </source>
</evidence>